<dbReference type="InterPro" id="IPR012318">
    <property type="entry name" value="HTH_CRP"/>
</dbReference>
<dbReference type="GO" id="GO:0003677">
    <property type="term" value="F:DNA binding"/>
    <property type="evidence" value="ECO:0007669"/>
    <property type="project" value="UniProtKB-KW"/>
</dbReference>
<protein>
    <submittedName>
        <fullName evidence="5">cAMP-binding domain of CRP or a regulatory subunit of cAMP-dependent protein kinases</fullName>
    </submittedName>
</protein>
<evidence type="ECO:0000256" key="2">
    <source>
        <dbReference type="ARBA" id="ARBA00023125"/>
    </source>
</evidence>
<keyword evidence="6" id="KW-1185">Reference proteome</keyword>
<keyword evidence="5" id="KW-0808">Transferase</keyword>
<dbReference type="InterPro" id="IPR036388">
    <property type="entry name" value="WH-like_DNA-bd_sf"/>
</dbReference>
<evidence type="ECO:0000256" key="1">
    <source>
        <dbReference type="ARBA" id="ARBA00023015"/>
    </source>
</evidence>
<dbReference type="GO" id="GO:0016301">
    <property type="term" value="F:kinase activity"/>
    <property type="evidence" value="ECO:0007669"/>
    <property type="project" value="UniProtKB-KW"/>
</dbReference>
<dbReference type="Pfam" id="PF00027">
    <property type="entry name" value="cNMP_binding"/>
    <property type="match status" value="1"/>
</dbReference>
<keyword evidence="5" id="KW-0418">Kinase</keyword>
<evidence type="ECO:0000313" key="6">
    <source>
        <dbReference type="Proteomes" id="UP000192656"/>
    </source>
</evidence>
<name>A0A1W2ETX3_9HYPH</name>
<dbReference type="SUPFAM" id="SSF51206">
    <property type="entry name" value="cAMP-binding domain-like"/>
    <property type="match status" value="1"/>
</dbReference>
<dbReference type="Pfam" id="PF13545">
    <property type="entry name" value="HTH_Crp_2"/>
    <property type="match status" value="1"/>
</dbReference>
<accession>A0A1W2ETX3</accession>
<dbReference type="EMBL" id="FWXR01000035">
    <property type="protein sequence ID" value="SMD13163.1"/>
    <property type="molecule type" value="Genomic_DNA"/>
</dbReference>
<dbReference type="Proteomes" id="UP000192656">
    <property type="component" value="Unassembled WGS sequence"/>
</dbReference>
<keyword evidence="1" id="KW-0805">Transcription regulation</keyword>
<dbReference type="STRING" id="937218.SAMN06297251_13515"/>
<dbReference type="SUPFAM" id="SSF46785">
    <property type="entry name" value="Winged helix' DNA-binding domain"/>
    <property type="match status" value="1"/>
</dbReference>
<dbReference type="PROSITE" id="PS51063">
    <property type="entry name" value="HTH_CRP_2"/>
    <property type="match status" value="1"/>
</dbReference>
<dbReference type="InterPro" id="IPR000595">
    <property type="entry name" value="cNMP-bd_dom"/>
</dbReference>
<evidence type="ECO:0000313" key="5">
    <source>
        <dbReference type="EMBL" id="SMD13163.1"/>
    </source>
</evidence>
<sequence>MMYRSPFLDNLRSSLGSGFAEQSAIDELSSNITIVQKGGEVVPLGYKGRKLFVINSGIAMRYRILPDGGRQIFMFLMPGDACNPNLFNAIPVDHAIAAVTPLQVDQISHESMLALLKKIPQVNQALWQMADEQTAVMRDRIVSLGRCDARVRIAILLWELVSRLRVTNVDVLPIMIPITQALLADAVGMTHIHFNRVIKDFCRMEVLFTRRGRLFVTRPTFLENLAREQTGH</sequence>
<dbReference type="InterPro" id="IPR014710">
    <property type="entry name" value="RmlC-like_jellyroll"/>
</dbReference>
<keyword evidence="3" id="KW-0804">Transcription</keyword>
<keyword evidence="2" id="KW-0238">DNA-binding</keyword>
<proteinExistence type="predicted"/>
<evidence type="ECO:0000259" key="4">
    <source>
        <dbReference type="PROSITE" id="PS51063"/>
    </source>
</evidence>
<dbReference type="RefSeq" id="WP_084412970.1">
    <property type="nucleotide sequence ID" value="NZ_FWXR01000035.1"/>
</dbReference>
<dbReference type="Gene3D" id="1.10.10.10">
    <property type="entry name" value="Winged helix-like DNA-binding domain superfamily/Winged helix DNA-binding domain"/>
    <property type="match status" value="1"/>
</dbReference>
<organism evidence="5 6">
    <name type="scientific">Fulvimarina manganoxydans</name>
    <dbReference type="NCBI Taxonomy" id="937218"/>
    <lineage>
        <taxon>Bacteria</taxon>
        <taxon>Pseudomonadati</taxon>
        <taxon>Pseudomonadota</taxon>
        <taxon>Alphaproteobacteria</taxon>
        <taxon>Hyphomicrobiales</taxon>
        <taxon>Aurantimonadaceae</taxon>
        <taxon>Fulvimarina</taxon>
    </lineage>
</organism>
<dbReference type="Gene3D" id="2.60.120.10">
    <property type="entry name" value="Jelly Rolls"/>
    <property type="match status" value="1"/>
</dbReference>
<dbReference type="CDD" id="cd00038">
    <property type="entry name" value="CAP_ED"/>
    <property type="match status" value="1"/>
</dbReference>
<dbReference type="AlphaFoldDB" id="A0A1W2ETX3"/>
<dbReference type="InterPro" id="IPR036390">
    <property type="entry name" value="WH_DNA-bd_sf"/>
</dbReference>
<reference evidence="5 6" key="1">
    <citation type="submission" date="2017-04" db="EMBL/GenBank/DDBJ databases">
        <authorList>
            <person name="Afonso C.L."/>
            <person name="Miller P.J."/>
            <person name="Scott M.A."/>
            <person name="Spackman E."/>
            <person name="Goraichik I."/>
            <person name="Dimitrov K.M."/>
            <person name="Suarez D.L."/>
            <person name="Swayne D.E."/>
        </authorList>
    </citation>
    <scope>NUCLEOTIDE SEQUENCE [LARGE SCALE GENOMIC DNA]</scope>
    <source>
        <strain evidence="5 6">CGMCC 1.10972</strain>
    </source>
</reference>
<dbReference type="GO" id="GO:0006355">
    <property type="term" value="P:regulation of DNA-templated transcription"/>
    <property type="evidence" value="ECO:0007669"/>
    <property type="project" value="InterPro"/>
</dbReference>
<feature type="domain" description="HTH crp-type" evidence="4">
    <location>
        <begin position="147"/>
        <end position="220"/>
    </location>
</feature>
<gene>
    <name evidence="5" type="ORF">SAMN06297251_13515</name>
</gene>
<dbReference type="OrthoDB" id="7584044at2"/>
<evidence type="ECO:0000256" key="3">
    <source>
        <dbReference type="ARBA" id="ARBA00023163"/>
    </source>
</evidence>
<dbReference type="InterPro" id="IPR018490">
    <property type="entry name" value="cNMP-bd_dom_sf"/>
</dbReference>